<sequence length="67" mass="7602">MDSSPEPGTSSFFFQYEEEEEAMRKALEESLLDSRRDVYIDSDGLEVITPGFGERKAMVSMSLLFLS</sequence>
<dbReference type="InterPro" id="IPR003903">
    <property type="entry name" value="UIM_dom"/>
</dbReference>
<proteinExistence type="predicted"/>
<dbReference type="EMBL" id="CALNXK010000060">
    <property type="protein sequence ID" value="CAH3138043.1"/>
    <property type="molecule type" value="Genomic_DNA"/>
</dbReference>
<evidence type="ECO:0000313" key="2">
    <source>
        <dbReference type="Proteomes" id="UP001159405"/>
    </source>
</evidence>
<comment type="caution">
    <text evidence="1">The sequence shown here is derived from an EMBL/GenBank/DDBJ whole genome shotgun (WGS) entry which is preliminary data.</text>
</comment>
<name>A0ABN8P8Q6_9CNID</name>
<evidence type="ECO:0000313" key="1">
    <source>
        <dbReference type="EMBL" id="CAH3138043.1"/>
    </source>
</evidence>
<dbReference type="Proteomes" id="UP001159405">
    <property type="component" value="Unassembled WGS sequence"/>
</dbReference>
<protein>
    <submittedName>
        <fullName evidence="1">Uncharacterized protein</fullName>
    </submittedName>
</protein>
<accession>A0ABN8P8Q6</accession>
<gene>
    <name evidence="1" type="ORF">PLOB_00039919</name>
</gene>
<reference evidence="1 2" key="1">
    <citation type="submission" date="2022-05" db="EMBL/GenBank/DDBJ databases">
        <authorList>
            <consortium name="Genoscope - CEA"/>
            <person name="William W."/>
        </authorList>
    </citation>
    <scope>NUCLEOTIDE SEQUENCE [LARGE SCALE GENOMIC DNA]</scope>
</reference>
<dbReference type="PROSITE" id="PS50330">
    <property type="entry name" value="UIM"/>
    <property type="match status" value="1"/>
</dbReference>
<keyword evidence="2" id="KW-1185">Reference proteome</keyword>
<organism evidence="1 2">
    <name type="scientific">Porites lobata</name>
    <dbReference type="NCBI Taxonomy" id="104759"/>
    <lineage>
        <taxon>Eukaryota</taxon>
        <taxon>Metazoa</taxon>
        <taxon>Cnidaria</taxon>
        <taxon>Anthozoa</taxon>
        <taxon>Hexacorallia</taxon>
        <taxon>Scleractinia</taxon>
        <taxon>Fungiina</taxon>
        <taxon>Poritidae</taxon>
        <taxon>Porites</taxon>
    </lineage>
</organism>